<keyword evidence="1" id="KW-0472">Membrane</keyword>
<protein>
    <submittedName>
        <fullName evidence="2">Uncharacterized protein</fullName>
    </submittedName>
</protein>
<keyword evidence="1" id="KW-1133">Transmembrane helix</keyword>
<dbReference type="AlphaFoldDB" id="A0A6G7BF88"/>
<dbReference type="EMBL" id="CP049228">
    <property type="protein sequence ID" value="QIH23345.1"/>
    <property type="molecule type" value="Genomic_DNA"/>
</dbReference>
<proteinExistence type="predicted"/>
<feature type="transmembrane region" description="Helical" evidence="1">
    <location>
        <begin position="27"/>
        <end position="46"/>
    </location>
</feature>
<organism evidence="2 3">
    <name type="scientific">Lactobacillus iners</name>
    <dbReference type="NCBI Taxonomy" id="147802"/>
    <lineage>
        <taxon>Bacteria</taxon>
        <taxon>Bacillati</taxon>
        <taxon>Bacillota</taxon>
        <taxon>Bacilli</taxon>
        <taxon>Lactobacillales</taxon>
        <taxon>Lactobacillaceae</taxon>
        <taxon>Lactobacillus</taxon>
    </lineage>
</organism>
<keyword evidence="1" id="KW-0812">Transmembrane</keyword>
<dbReference type="Proteomes" id="UP000501676">
    <property type="component" value="Chromosome"/>
</dbReference>
<sequence>MWTMTKNKVTSFCDQIMERLHLNTCSILKWYSIILFVAPLLYWGLLEFRLVMTQVSFVNMLHKHPAMAVSVIIAITDFLLGYYCWIKKDEIVNNRTRLRTFWILQCFCQLLVGNIICFLLSIFGLRALPSSKVKSTTVSYFKVTIIISTLLYALCILLLGLIGLQGLGG</sequence>
<dbReference type="RefSeq" id="WP_006735397.1">
    <property type="nucleotide sequence ID" value="NZ_CABKQA010000004.1"/>
</dbReference>
<gene>
    <name evidence="2" type="ORF">G6Z83_00760</name>
</gene>
<accession>A0A6G7BF88</accession>
<evidence type="ECO:0000256" key="1">
    <source>
        <dbReference type="SAM" id="Phobius"/>
    </source>
</evidence>
<feature type="transmembrane region" description="Helical" evidence="1">
    <location>
        <begin position="143"/>
        <end position="164"/>
    </location>
</feature>
<evidence type="ECO:0000313" key="3">
    <source>
        <dbReference type="Proteomes" id="UP000501676"/>
    </source>
</evidence>
<reference evidence="2 3" key="1">
    <citation type="submission" date="2020-02" db="EMBL/GenBank/DDBJ databases">
        <title>Complete genome sequences of six Lactobacillus iners strains isolated from the human vagina.</title>
        <authorList>
            <person name="France M.T."/>
            <person name="Rutt L."/>
            <person name="Narina S."/>
            <person name="Arbaugh S."/>
            <person name="Humphrys M.S."/>
            <person name="Ma B."/>
            <person name="Hayward M.R."/>
            <person name="Relman D."/>
            <person name="Kwon D.S."/>
            <person name="Ravel J."/>
        </authorList>
    </citation>
    <scope>NUCLEOTIDE SEQUENCE [LARGE SCALE GENOMIC DNA]</scope>
    <source>
        <strain evidence="2 3">C0210C1</strain>
    </source>
</reference>
<feature type="transmembrane region" description="Helical" evidence="1">
    <location>
        <begin position="66"/>
        <end position="86"/>
    </location>
</feature>
<evidence type="ECO:0000313" key="2">
    <source>
        <dbReference type="EMBL" id="QIH23345.1"/>
    </source>
</evidence>
<feature type="transmembrane region" description="Helical" evidence="1">
    <location>
        <begin position="98"/>
        <end position="123"/>
    </location>
</feature>
<name>A0A6G7BF88_9LACO</name>